<dbReference type="EMBL" id="BMZE01000001">
    <property type="protein sequence ID" value="GHA16744.1"/>
    <property type="molecule type" value="Genomic_DNA"/>
</dbReference>
<dbReference type="Proteomes" id="UP000646579">
    <property type="component" value="Unassembled WGS sequence"/>
</dbReference>
<dbReference type="AlphaFoldDB" id="A0A918RZ42"/>
<evidence type="ECO:0000313" key="1">
    <source>
        <dbReference type="EMBL" id="GHA16744.1"/>
    </source>
</evidence>
<protein>
    <submittedName>
        <fullName evidence="1">Uncharacterized protein</fullName>
    </submittedName>
</protein>
<gene>
    <name evidence="1" type="ORF">GCM10007989_09840</name>
</gene>
<accession>A0A918RZ42</accession>
<reference evidence="1" key="1">
    <citation type="journal article" date="2014" name="Int. J. Syst. Evol. Microbiol.">
        <title>Complete genome sequence of Corynebacterium casei LMG S-19264T (=DSM 44701T), isolated from a smear-ripened cheese.</title>
        <authorList>
            <consortium name="US DOE Joint Genome Institute (JGI-PGF)"/>
            <person name="Walter F."/>
            <person name="Albersmeier A."/>
            <person name="Kalinowski J."/>
            <person name="Ruckert C."/>
        </authorList>
    </citation>
    <scope>NUCLEOTIDE SEQUENCE</scope>
    <source>
        <strain evidence="1">KCTC 32437</strain>
    </source>
</reference>
<keyword evidence="2" id="KW-1185">Reference proteome</keyword>
<organism evidence="1 2">
    <name type="scientific">Devosia pacifica</name>
    <dbReference type="NCBI Taxonomy" id="1335967"/>
    <lineage>
        <taxon>Bacteria</taxon>
        <taxon>Pseudomonadati</taxon>
        <taxon>Pseudomonadota</taxon>
        <taxon>Alphaproteobacteria</taxon>
        <taxon>Hyphomicrobiales</taxon>
        <taxon>Devosiaceae</taxon>
        <taxon>Devosia</taxon>
    </lineage>
</organism>
<proteinExistence type="predicted"/>
<dbReference type="RefSeq" id="WP_189423935.1">
    <property type="nucleotide sequence ID" value="NZ_BMZE01000001.1"/>
</dbReference>
<reference evidence="1" key="2">
    <citation type="submission" date="2020-09" db="EMBL/GenBank/DDBJ databases">
        <authorList>
            <person name="Sun Q."/>
            <person name="Kim S."/>
        </authorList>
    </citation>
    <scope>NUCLEOTIDE SEQUENCE</scope>
    <source>
        <strain evidence="1">KCTC 32437</strain>
    </source>
</reference>
<comment type="caution">
    <text evidence="1">The sequence shown here is derived from an EMBL/GenBank/DDBJ whole genome shotgun (WGS) entry which is preliminary data.</text>
</comment>
<sequence>MSTNFELRRQTDDLVYSFARADRPDGLLGFKRADRDLWIVFKGRLGWVAWDDENQVVAGRPWNVLPEDQPADCPPQGDWVSKKGNRSYVYELVHVNPSDP</sequence>
<evidence type="ECO:0000313" key="2">
    <source>
        <dbReference type="Proteomes" id="UP000646579"/>
    </source>
</evidence>
<name>A0A918RZ42_9HYPH</name>